<organism evidence="1 2">
    <name type="scientific">Pusillibacter faecalis</name>
    <dbReference type="NCBI Taxonomy" id="2714358"/>
    <lineage>
        <taxon>Bacteria</taxon>
        <taxon>Bacillati</taxon>
        <taxon>Bacillota</taxon>
        <taxon>Clostridia</taxon>
        <taxon>Eubacteriales</taxon>
        <taxon>Oscillospiraceae</taxon>
        <taxon>Pusillibacter</taxon>
    </lineage>
</organism>
<proteinExistence type="predicted"/>
<name>A0A810QFX2_9FIRM</name>
<dbReference type="KEGG" id="pfaa:MM59RIKEN_27740"/>
<keyword evidence="2" id="KW-1185">Reference proteome</keyword>
<evidence type="ECO:0000313" key="2">
    <source>
        <dbReference type="Proteomes" id="UP000679848"/>
    </source>
</evidence>
<dbReference type="EMBL" id="AP023420">
    <property type="protein sequence ID" value="BCK85455.1"/>
    <property type="molecule type" value="Genomic_DNA"/>
</dbReference>
<dbReference type="RefSeq" id="WP_213543558.1">
    <property type="nucleotide sequence ID" value="NZ_AP023420.1"/>
</dbReference>
<evidence type="ECO:0000313" key="1">
    <source>
        <dbReference type="EMBL" id="BCK85455.1"/>
    </source>
</evidence>
<accession>A0A810QFX2</accession>
<reference evidence="1" key="1">
    <citation type="submission" date="2020-09" db="EMBL/GenBank/DDBJ databases">
        <title>New species isolated from human feces.</title>
        <authorList>
            <person name="Kitahara M."/>
            <person name="Shigeno Y."/>
            <person name="Shime M."/>
            <person name="Matsumoto Y."/>
            <person name="Nakamura S."/>
            <person name="Motooka D."/>
            <person name="Fukuoka S."/>
            <person name="Nishikawa H."/>
            <person name="Benno Y."/>
        </authorList>
    </citation>
    <scope>NUCLEOTIDE SEQUENCE</scope>
    <source>
        <strain evidence="1">MM59</strain>
    </source>
</reference>
<dbReference type="Proteomes" id="UP000679848">
    <property type="component" value="Chromosome"/>
</dbReference>
<gene>
    <name evidence="1" type="ORF">MM59RIKEN_27740</name>
</gene>
<dbReference type="AlphaFoldDB" id="A0A810QFX2"/>
<sequence length="169" mass="19330">MVYEWKIPKYSLPAQSAGEELERIERKHGRITPGNVLEESRPTGAVLHSLFEWNDSAAAEKFRLEQAREVIGNIAVVRMIEGRPTEPVRAFVNIVPADRERGYSSIVKVLSNREYAHQLLETALAEFQALRNKYAILVELAELFDVIDELQTKYSNEPAFPPVRNRQQP</sequence>
<protein>
    <submittedName>
        <fullName evidence="1">Uncharacterized protein</fullName>
    </submittedName>
</protein>